<gene>
    <name evidence="15" type="ORF">DPMN_100537</name>
</gene>
<evidence type="ECO:0000256" key="7">
    <source>
        <dbReference type="ARBA" id="ARBA00023163"/>
    </source>
</evidence>
<keyword evidence="7 10" id="KW-0804">Transcription</keyword>
<feature type="region of interest" description="Disordered" evidence="11">
    <location>
        <begin position="227"/>
        <end position="259"/>
    </location>
</feature>
<dbReference type="InterPro" id="IPR036420">
    <property type="entry name" value="BRCT_dom_sf"/>
</dbReference>
<dbReference type="Pfam" id="PF08914">
    <property type="entry name" value="Myb_Rap1"/>
    <property type="match status" value="1"/>
</dbReference>
<evidence type="ECO:0000313" key="15">
    <source>
        <dbReference type="EMBL" id="KAH3857919.1"/>
    </source>
</evidence>
<evidence type="ECO:0000256" key="11">
    <source>
        <dbReference type="SAM" id="MobiDB-lite"/>
    </source>
</evidence>
<dbReference type="Gene3D" id="1.10.10.60">
    <property type="entry name" value="Homeodomain-like"/>
    <property type="match status" value="1"/>
</dbReference>
<organism evidence="15 16">
    <name type="scientific">Dreissena polymorpha</name>
    <name type="common">Zebra mussel</name>
    <name type="synonym">Mytilus polymorpha</name>
    <dbReference type="NCBI Taxonomy" id="45954"/>
    <lineage>
        <taxon>Eukaryota</taxon>
        <taxon>Metazoa</taxon>
        <taxon>Spiralia</taxon>
        <taxon>Lophotrochozoa</taxon>
        <taxon>Mollusca</taxon>
        <taxon>Bivalvia</taxon>
        <taxon>Autobranchia</taxon>
        <taxon>Heteroconchia</taxon>
        <taxon>Euheterodonta</taxon>
        <taxon>Imparidentia</taxon>
        <taxon>Neoheterodontei</taxon>
        <taxon>Myida</taxon>
        <taxon>Dreissenoidea</taxon>
        <taxon>Dreissenidae</taxon>
        <taxon>Dreissena</taxon>
    </lineage>
</organism>
<dbReference type="PANTHER" id="PTHR16466">
    <property type="entry name" value="TELOMERE REPEAT-BINDING FACTOR 2-INTERACTING PROTEIN 1"/>
    <property type="match status" value="1"/>
</dbReference>
<feature type="compositionally biased region" description="Basic and acidic residues" evidence="11">
    <location>
        <begin position="305"/>
        <end position="330"/>
    </location>
</feature>
<keyword evidence="4 10" id="KW-0779">Telomere</keyword>
<feature type="compositionally biased region" description="Low complexity" evidence="11">
    <location>
        <begin position="602"/>
        <end position="621"/>
    </location>
</feature>
<dbReference type="PANTHER" id="PTHR16466:SF6">
    <property type="entry name" value="TELOMERIC REPEAT-BINDING FACTOR 2-INTERACTING PROTEIN 1"/>
    <property type="match status" value="1"/>
</dbReference>
<feature type="domain" description="BRCT" evidence="14">
    <location>
        <begin position="21"/>
        <end position="89"/>
    </location>
</feature>
<keyword evidence="3 10" id="KW-0158">Chromosome</keyword>
<feature type="compositionally biased region" description="Basic and acidic residues" evidence="11">
    <location>
        <begin position="99"/>
        <end position="108"/>
    </location>
</feature>
<feature type="domain" description="TRF2-interacting telomeric protein/Rap1 C-terminal" evidence="13">
    <location>
        <begin position="649"/>
        <end position="720"/>
    </location>
</feature>
<feature type="compositionally biased region" description="Basic and acidic residues" evidence="11">
    <location>
        <begin position="581"/>
        <end position="600"/>
    </location>
</feature>
<evidence type="ECO:0000259" key="14">
    <source>
        <dbReference type="Pfam" id="PF16589"/>
    </source>
</evidence>
<protein>
    <recommendedName>
        <fullName evidence="2 10">Telomeric repeat-binding factor 2-interacting protein 1</fullName>
        <shortName evidence="10">TERF2-interacting telomeric protein 1</shortName>
    </recommendedName>
    <alternativeName>
        <fullName evidence="9 10">Repressor/activator protein 1 homolog</fullName>
    </alternativeName>
</protein>
<evidence type="ECO:0000256" key="6">
    <source>
        <dbReference type="ARBA" id="ARBA00023159"/>
    </source>
</evidence>
<feature type="region of interest" description="Disordered" evidence="11">
    <location>
        <begin position="565"/>
        <end position="631"/>
    </location>
</feature>
<comment type="subunit">
    <text evidence="10">Homodimer.</text>
</comment>
<feature type="region of interest" description="Disordered" evidence="11">
    <location>
        <begin position="449"/>
        <end position="468"/>
    </location>
</feature>
<feature type="region of interest" description="Disordered" evidence="11">
    <location>
        <begin position="296"/>
        <end position="362"/>
    </location>
</feature>
<proteinExistence type="inferred from homology"/>
<dbReference type="Pfam" id="PF11626">
    <property type="entry name" value="Rap1_C"/>
    <property type="match status" value="1"/>
</dbReference>
<comment type="subcellular location">
    <subcellularLocation>
        <location evidence="10">Nucleus</location>
    </subcellularLocation>
    <subcellularLocation>
        <location evidence="10">Chromosome</location>
        <location evidence="10">Telomere</location>
    </subcellularLocation>
</comment>
<dbReference type="InterPro" id="IPR009057">
    <property type="entry name" value="Homeodomain-like_sf"/>
</dbReference>
<evidence type="ECO:0000256" key="2">
    <source>
        <dbReference type="ARBA" id="ARBA00017805"/>
    </source>
</evidence>
<keyword evidence="6 10" id="KW-0010">Activator</keyword>
<evidence type="ECO:0000259" key="13">
    <source>
        <dbReference type="Pfam" id="PF11626"/>
    </source>
</evidence>
<dbReference type="Pfam" id="PF16589">
    <property type="entry name" value="BRCT_2"/>
    <property type="match status" value="1"/>
</dbReference>
<feature type="compositionally biased region" description="Polar residues" evidence="11">
    <location>
        <begin position="236"/>
        <end position="259"/>
    </location>
</feature>
<evidence type="ECO:0000259" key="12">
    <source>
        <dbReference type="Pfam" id="PF08914"/>
    </source>
</evidence>
<keyword evidence="5 10" id="KW-0805">Transcription regulation</keyword>
<reference evidence="15" key="1">
    <citation type="journal article" date="2019" name="bioRxiv">
        <title>The Genome of the Zebra Mussel, Dreissena polymorpha: A Resource for Invasive Species Research.</title>
        <authorList>
            <person name="McCartney M.A."/>
            <person name="Auch B."/>
            <person name="Kono T."/>
            <person name="Mallez S."/>
            <person name="Zhang Y."/>
            <person name="Obille A."/>
            <person name="Becker A."/>
            <person name="Abrahante J.E."/>
            <person name="Garbe J."/>
            <person name="Badalamenti J.P."/>
            <person name="Herman A."/>
            <person name="Mangelson H."/>
            <person name="Liachko I."/>
            <person name="Sullivan S."/>
            <person name="Sone E.D."/>
            <person name="Koren S."/>
            <person name="Silverstein K.A.T."/>
            <person name="Beckman K.B."/>
            <person name="Gohl D.M."/>
        </authorList>
    </citation>
    <scope>NUCLEOTIDE SEQUENCE</scope>
    <source>
        <strain evidence="15">Duluth1</strain>
        <tissue evidence="15">Whole animal</tissue>
    </source>
</reference>
<feature type="compositionally biased region" description="Polar residues" evidence="11">
    <location>
        <begin position="459"/>
        <end position="468"/>
    </location>
</feature>
<evidence type="ECO:0000313" key="16">
    <source>
        <dbReference type="Proteomes" id="UP000828390"/>
    </source>
</evidence>
<dbReference type="OrthoDB" id="435460at2759"/>
<dbReference type="Proteomes" id="UP000828390">
    <property type="component" value="Unassembled WGS sequence"/>
</dbReference>
<evidence type="ECO:0000256" key="10">
    <source>
        <dbReference type="RuleBase" id="RU367107"/>
    </source>
</evidence>
<dbReference type="GO" id="GO:0006355">
    <property type="term" value="P:regulation of DNA-templated transcription"/>
    <property type="evidence" value="ECO:0007669"/>
    <property type="project" value="UniProtKB-UniRule"/>
</dbReference>
<dbReference type="SUPFAM" id="SSF46689">
    <property type="entry name" value="Homeodomain-like"/>
    <property type="match status" value="1"/>
</dbReference>
<dbReference type="EMBL" id="JAIWYP010000003">
    <property type="protein sequence ID" value="KAH3857919.1"/>
    <property type="molecule type" value="Genomic_DNA"/>
</dbReference>
<evidence type="ECO:0000256" key="3">
    <source>
        <dbReference type="ARBA" id="ARBA00022454"/>
    </source>
</evidence>
<feature type="compositionally biased region" description="Acidic residues" evidence="11">
    <location>
        <begin position="520"/>
        <end position="536"/>
    </location>
</feature>
<dbReference type="InterPro" id="IPR021661">
    <property type="entry name" value="Rap1_C"/>
</dbReference>
<feature type="compositionally biased region" description="Basic and acidic residues" evidence="11">
    <location>
        <begin position="344"/>
        <end position="354"/>
    </location>
</feature>
<keyword evidence="16" id="KW-1185">Reference proteome</keyword>
<feature type="region of interest" description="Disordered" evidence="11">
    <location>
        <begin position="93"/>
        <end position="116"/>
    </location>
</feature>
<dbReference type="GO" id="GO:0031848">
    <property type="term" value="P:protection from non-homologous end joining at telomere"/>
    <property type="evidence" value="ECO:0007669"/>
    <property type="project" value="TreeGrafter"/>
</dbReference>
<comment type="function">
    <text evidence="10">Acts both as a regulator of telomere function and as a transcription regulator. Involved in the regulation of telomere length and protection as a component of the shelterin complex (telosome). Does not bind DNA directly: recruited to telomeric double-stranded 5'-TTAGGG-3' repeats via its interaction with terf2. Independently of its function in telomeres, also acts as a transcription regulator: recruited to extratelomeric 5'-TTAGGG-3' sites via its association with terf2 or other factors, and regulates gene expression.</text>
</comment>
<reference evidence="15" key="2">
    <citation type="submission" date="2020-11" db="EMBL/GenBank/DDBJ databases">
        <authorList>
            <person name="McCartney M.A."/>
            <person name="Auch B."/>
            <person name="Kono T."/>
            <person name="Mallez S."/>
            <person name="Becker A."/>
            <person name="Gohl D.M."/>
            <person name="Silverstein K.A.T."/>
            <person name="Koren S."/>
            <person name="Bechman K.B."/>
            <person name="Herman A."/>
            <person name="Abrahante J.E."/>
            <person name="Garbe J."/>
        </authorList>
    </citation>
    <scope>NUCLEOTIDE SEQUENCE</scope>
    <source>
        <strain evidence="15">Duluth1</strain>
        <tissue evidence="15">Whole animal</tissue>
    </source>
</reference>
<dbReference type="InterPro" id="IPR001357">
    <property type="entry name" value="BRCT_dom"/>
</dbReference>
<keyword evidence="8 10" id="KW-0539">Nucleus</keyword>
<dbReference type="AlphaFoldDB" id="A0A9D4LHL3"/>
<feature type="region of interest" description="Disordered" evidence="11">
    <location>
        <begin position="511"/>
        <end position="541"/>
    </location>
</feature>
<evidence type="ECO:0000256" key="5">
    <source>
        <dbReference type="ARBA" id="ARBA00023015"/>
    </source>
</evidence>
<evidence type="ECO:0000256" key="4">
    <source>
        <dbReference type="ARBA" id="ARBA00022895"/>
    </source>
</evidence>
<dbReference type="InterPro" id="IPR015010">
    <property type="entry name" value="TERF2IP_Myb"/>
</dbReference>
<evidence type="ECO:0000256" key="1">
    <source>
        <dbReference type="ARBA" id="ARBA00010467"/>
    </source>
</evidence>
<dbReference type="GO" id="GO:0010833">
    <property type="term" value="P:telomere maintenance via telomere lengthening"/>
    <property type="evidence" value="ECO:0007669"/>
    <property type="project" value="UniProtKB-UniRule"/>
</dbReference>
<dbReference type="InterPro" id="IPR039595">
    <property type="entry name" value="TE2IP/Rap1"/>
</dbReference>
<evidence type="ECO:0000256" key="9">
    <source>
        <dbReference type="ARBA" id="ARBA00032471"/>
    </source>
</evidence>
<name>A0A9D4LHL3_DREPO</name>
<dbReference type="GO" id="GO:0070187">
    <property type="term" value="C:shelterin complex"/>
    <property type="evidence" value="ECO:0007669"/>
    <property type="project" value="TreeGrafter"/>
</dbReference>
<accession>A0A9D4LHL3</accession>
<sequence>MTAEINSENRELFRHSDGSEIVFFMRPCNERQALRPLIEKGGGKVTSKVTQNCIKLAEKGSLVSSDGYYSTEFVEDSVANGKLMDLESYKIPSGTRVRHTSDESERSHLSFGSNDSLSPADYVKPLQNKDLKGRNKYTMQEDVAMMKYLIDTCTYTQAGGNRVWKDMEMMKITSHTAQSMSARFRKTIVPNIEKYRDHIEKHWIPRLTGSLQQAASSSEFSPGVLFQKRPLKKCQPDSTTMSSKEYTSTSGSKHQTKSLQQTNILKMFEGDDETSVTNTAQRKRELVPLEIVSNSKRQRLQGTSGKEKIAENKKDSVSVQRQKGEEKYSESESSSKVGFKKGKDKSLKTSEHNHNNNNNQTAVVNDNGQICELYDGRLTKQFDDDLSNASAILDDQNVSIQSKDEDNGEFSEDLLSLATTNTTQKKVNGGSTCKSSKQCASVDSYVTANSKPCKESANKPKTQNAANSELNDMYTDSLDLDIASSPEEVYLSAEEETLEPDSQAVKNNVEIVPDNNHDNDNDDDDNNNDDENDNDDSFDKMLVHDDEDSFDQMLAQCGEDVEKESSCSSLGKKSTGKHINKQVDLHVDTEKQKRNSEKKSSSNKPSPNRSSNKPGSSKSASGEVKGKTSQTHRKEVDLCKEFCKTIGAQLGQHAAFVNHVLYQCSGDTVRTEAYLKYGPKSKELPPWTSEEDEVLLRKKNSRKLQDKFDENEVEDRHKFLIEK</sequence>
<dbReference type="SUPFAM" id="SSF52113">
    <property type="entry name" value="BRCT domain"/>
    <property type="match status" value="1"/>
</dbReference>
<evidence type="ECO:0000256" key="8">
    <source>
        <dbReference type="ARBA" id="ARBA00023242"/>
    </source>
</evidence>
<comment type="similarity">
    <text evidence="1 10">Belongs to the RAP1 family.</text>
</comment>
<feature type="domain" description="TERF2-interacting telomeric protein 1 Myb" evidence="12">
    <location>
        <begin position="137"/>
        <end position="194"/>
    </location>
</feature>
<comment type="caution">
    <text evidence="15">The sequence shown here is derived from an EMBL/GenBank/DDBJ whole genome shotgun (WGS) entry which is preliminary data.</text>
</comment>
<dbReference type="GO" id="GO:0042162">
    <property type="term" value="F:telomeric DNA binding"/>
    <property type="evidence" value="ECO:0007669"/>
    <property type="project" value="TreeGrafter"/>
</dbReference>